<accession>K5VQG9</accession>
<sequence length="197" mass="20700">MQTAAPAAVVASPPPTPAAPVVVPVPAVAALAAQPAQGAFIVIPPPPAAPALPAPTYLPPIVQVLAGLPNPPYNIILPPIVAHQPPVVAHQPPVVAHQPLIAANQPATTQNPKMRLDFVMIIPVSTRIPSSPFIPFLGYATMVCREIAISSYNHLAKSYRDIHRLDLLSGKIIVISSQQPARGVRREAVLQGPSVRH</sequence>
<evidence type="ECO:0000313" key="2">
    <source>
        <dbReference type="Proteomes" id="UP000008370"/>
    </source>
</evidence>
<evidence type="ECO:0000313" key="1">
    <source>
        <dbReference type="EMBL" id="EKM48799.1"/>
    </source>
</evidence>
<dbReference type="AlphaFoldDB" id="K5VQG9"/>
<dbReference type="EMBL" id="JH930724">
    <property type="protein sequence ID" value="EKM48799.1"/>
    <property type="molecule type" value="Genomic_DNA"/>
</dbReference>
<dbReference type="InParanoid" id="K5VQG9"/>
<dbReference type="RefSeq" id="XP_007402647.1">
    <property type="nucleotide sequence ID" value="XM_007402585.1"/>
</dbReference>
<dbReference type="HOGENOM" id="CLU_1384584_0_0_1"/>
<dbReference type="GeneID" id="18911861"/>
<name>K5VQG9_PHACS</name>
<reference evidence="1 2" key="1">
    <citation type="journal article" date="2012" name="BMC Genomics">
        <title>Comparative genomics of the white-rot fungi, Phanerochaete carnosa and P. chrysosporium, to elucidate the genetic basis of the distinct wood types they colonize.</title>
        <authorList>
            <person name="Suzuki H."/>
            <person name="MacDonald J."/>
            <person name="Syed K."/>
            <person name="Salamov A."/>
            <person name="Hori C."/>
            <person name="Aerts A."/>
            <person name="Henrissat B."/>
            <person name="Wiebenga A."/>
            <person name="vanKuyk P.A."/>
            <person name="Barry K."/>
            <person name="Lindquist E."/>
            <person name="LaButti K."/>
            <person name="Lapidus A."/>
            <person name="Lucas S."/>
            <person name="Coutinho P."/>
            <person name="Gong Y."/>
            <person name="Samejima M."/>
            <person name="Mahadevan R."/>
            <person name="Abou-Zaid M."/>
            <person name="de Vries R.P."/>
            <person name="Igarashi K."/>
            <person name="Yadav J.S."/>
            <person name="Grigoriev I.V."/>
            <person name="Master E.R."/>
        </authorList>
    </citation>
    <scope>NUCLEOTIDE SEQUENCE [LARGE SCALE GENOMIC DNA]</scope>
    <source>
        <strain evidence="1 2">HHB-10118-sp</strain>
    </source>
</reference>
<dbReference type="KEGG" id="pco:PHACADRAFT_202378"/>
<organism evidence="1 2">
    <name type="scientific">Phanerochaete carnosa (strain HHB-10118-sp)</name>
    <name type="common">White-rot fungus</name>
    <name type="synonym">Peniophora carnosa</name>
    <dbReference type="NCBI Taxonomy" id="650164"/>
    <lineage>
        <taxon>Eukaryota</taxon>
        <taxon>Fungi</taxon>
        <taxon>Dikarya</taxon>
        <taxon>Basidiomycota</taxon>
        <taxon>Agaricomycotina</taxon>
        <taxon>Agaricomycetes</taxon>
        <taxon>Polyporales</taxon>
        <taxon>Phanerochaetaceae</taxon>
        <taxon>Phanerochaete</taxon>
    </lineage>
</organism>
<keyword evidence="2" id="KW-1185">Reference proteome</keyword>
<dbReference type="Proteomes" id="UP000008370">
    <property type="component" value="Unassembled WGS sequence"/>
</dbReference>
<protein>
    <submittedName>
        <fullName evidence="1">Uncharacterized protein</fullName>
    </submittedName>
</protein>
<proteinExistence type="predicted"/>
<gene>
    <name evidence="1" type="ORF">PHACADRAFT_202378</name>
</gene>